<feature type="region of interest" description="Disordered" evidence="1">
    <location>
        <begin position="35"/>
        <end position="70"/>
    </location>
</feature>
<sequence length="128" mass="14878">MWARHRVDIAVFPLIWLAFLGRPRRPVQRRCSRCGVRTRSMPAETEKRPSRLTKAGCRTRGSTRRSCHNDTGTAVALYRDARVRGAELRDSRRRHPRDRATRSLRRQRRASRTSTASPRRAPRSPFSS</sequence>
<evidence type="ECO:0000256" key="2">
    <source>
        <dbReference type="SAM" id="SignalP"/>
    </source>
</evidence>
<feature type="compositionally biased region" description="Low complexity" evidence="1">
    <location>
        <begin position="112"/>
        <end position="128"/>
    </location>
</feature>
<feature type="signal peptide" evidence="2">
    <location>
        <begin position="1"/>
        <end position="23"/>
    </location>
</feature>
<dbReference type="AlphaFoldDB" id="A0A131YHG3"/>
<organism evidence="3">
    <name type="scientific">Rhipicephalus appendiculatus</name>
    <name type="common">Brown ear tick</name>
    <dbReference type="NCBI Taxonomy" id="34631"/>
    <lineage>
        <taxon>Eukaryota</taxon>
        <taxon>Metazoa</taxon>
        <taxon>Ecdysozoa</taxon>
        <taxon>Arthropoda</taxon>
        <taxon>Chelicerata</taxon>
        <taxon>Arachnida</taxon>
        <taxon>Acari</taxon>
        <taxon>Parasitiformes</taxon>
        <taxon>Ixodida</taxon>
        <taxon>Ixodoidea</taxon>
        <taxon>Ixodidae</taxon>
        <taxon>Rhipicephalinae</taxon>
        <taxon>Rhipicephalus</taxon>
        <taxon>Rhipicephalus</taxon>
    </lineage>
</organism>
<feature type="region of interest" description="Disordered" evidence="1">
    <location>
        <begin position="86"/>
        <end position="128"/>
    </location>
</feature>
<keyword evidence="2" id="KW-0732">Signal</keyword>
<protein>
    <submittedName>
        <fullName evidence="3">Uncharacterized protein</fullName>
    </submittedName>
</protein>
<evidence type="ECO:0000256" key="1">
    <source>
        <dbReference type="SAM" id="MobiDB-lite"/>
    </source>
</evidence>
<name>A0A131YHG3_RHIAP</name>
<feature type="chain" id="PRO_5007285259" evidence="2">
    <location>
        <begin position="24"/>
        <end position="128"/>
    </location>
</feature>
<accession>A0A131YHG3</accession>
<feature type="compositionally biased region" description="Basic residues" evidence="1">
    <location>
        <begin position="91"/>
        <end position="111"/>
    </location>
</feature>
<evidence type="ECO:0000313" key="3">
    <source>
        <dbReference type="EMBL" id="JAP77536.1"/>
    </source>
</evidence>
<proteinExistence type="predicted"/>
<reference evidence="3" key="1">
    <citation type="journal article" date="2016" name="Ticks Tick Borne Dis.">
        <title>De novo assembly and annotation of the salivary gland transcriptome of Rhipicephalus appendiculatus male and female ticks during blood feeding.</title>
        <authorList>
            <person name="de Castro M.H."/>
            <person name="de Klerk D."/>
            <person name="Pienaar R."/>
            <person name="Latif A.A."/>
            <person name="Rees D.J."/>
            <person name="Mans B.J."/>
        </authorList>
    </citation>
    <scope>NUCLEOTIDE SEQUENCE</scope>
    <source>
        <tissue evidence="3">Salivary glands</tissue>
    </source>
</reference>
<dbReference type="EMBL" id="GEDV01011021">
    <property type="protein sequence ID" value="JAP77536.1"/>
    <property type="molecule type" value="Transcribed_RNA"/>
</dbReference>